<protein>
    <submittedName>
        <fullName evidence="1">Uncharacterized protein</fullName>
    </submittedName>
</protein>
<dbReference type="InParanoid" id="Q7RQU4"/>
<gene>
    <name evidence="1" type="ORF">PY00996</name>
</gene>
<dbReference type="PaxDb" id="73239-Q7RQU4"/>
<dbReference type="EMBL" id="AABL01000268">
    <property type="protein sequence ID" value="EAA19776.1"/>
    <property type="molecule type" value="Genomic_DNA"/>
</dbReference>
<evidence type="ECO:0000313" key="1">
    <source>
        <dbReference type="EMBL" id="EAA19776.1"/>
    </source>
</evidence>
<comment type="caution">
    <text evidence="1">The sequence shown here is derived from an EMBL/GenBank/DDBJ whole genome shotgun (WGS) entry which is preliminary data.</text>
</comment>
<dbReference type="AlphaFoldDB" id="Q7RQU4"/>
<sequence length="26" mass="3273">FFSSRNIWTQNNRPRVFLMPPHKQRD</sequence>
<evidence type="ECO:0000313" key="2">
    <source>
        <dbReference type="Proteomes" id="UP000008553"/>
    </source>
</evidence>
<organism evidence="1 2">
    <name type="scientific">Plasmodium yoelii yoelii</name>
    <dbReference type="NCBI Taxonomy" id="73239"/>
    <lineage>
        <taxon>Eukaryota</taxon>
        <taxon>Sar</taxon>
        <taxon>Alveolata</taxon>
        <taxon>Apicomplexa</taxon>
        <taxon>Aconoidasida</taxon>
        <taxon>Haemosporida</taxon>
        <taxon>Plasmodiidae</taxon>
        <taxon>Plasmodium</taxon>
        <taxon>Plasmodium (Vinckeia)</taxon>
    </lineage>
</organism>
<proteinExistence type="predicted"/>
<keyword evidence="2" id="KW-1185">Reference proteome</keyword>
<name>Q7RQU4_PLAYO</name>
<accession>Q7RQU4</accession>
<feature type="non-terminal residue" evidence="1">
    <location>
        <position position="1"/>
    </location>
</feature>
<dbReference type="Proteomes" id="UP000008553">
    <property type="component" value="Unassembled WGS sequence"/>
</dbReference>
<reference evidence="1 2" key="1">
    <citation type="journal article" date="2002" name="Nature">
        <title>Genome sequence and comparative analysis of the model rodent malaria parasite Plasmodium yoelii yoelii.</title>
        <authorList>
            <person name="Carlton J.M."/>
            <person name="Angiuoli S.V."/>
            <person name="Suh B.B."/>
            <person name="Kooij T.W."/>
            <person name="Pertea M."/>
            <person name="Silva J.C."/>
            <person name="Ermolaeva M.D."/>
            <person name="Allen J.E."/>
            <person name="Selengut J.D."/>
            <person name="Koo H.L."/>
            <person name="Peterson J.D."/>
            <person name="Pop M."/>
            <person name="Kosack D.S."/>
            <person name="Shumway M.F."/>
            <person name="Bidwell S.L."/>
            <person name="Shallom S.J."/>
            <person name="van Aken S.E."/>
            <person name="Riedmuller S.B."/>
            <person name="Feldblyum T.V."/>
            <person name="Cho J.K."/>
            <person name="Quackenbush J."/>
            <person name="Sedegah M."/>
            <person name="Shoaibi A."/>
            <person name="Cummings L.M."/>
            <person name="Florens L."/>
            <person name="Yates J.R."/>
            <person name="Raine J.D."/>
            <person name="Sinden R.E."/>
            <person name="Harris M.A."/>
            <person name="Cunningham D.A."/>
            <person name="Preiser P.R."/>
            <person name="Bergman L.W."/>
            <person name="Vaidya A.B."/>
            <person name="van Lin L.H."/>
            <person name="Janse C.J."/>
            <person name="Waters A.P."/>
            <person name="Smith H.O."/>
            <person name="White O.R."/>
            <person name="Salzberg S.L."/>
            <person name="Venter J.C."/>
            <person name="Fraser C.M."/>
            <person name="Hoffman S.L."/>
            <person name="Gardner M.J."/>
            <person name="Carucci D.J."/>
        </authorList>
    </citation>
    <scope>NUCLEOTIDE SEQUENCE [LARGE SCALE GENOMIC DNA]</scope>
    <source>
        <strain evidence="1 2">17XNL</strain>
    </source>
</reference>